<accession>A0A9P6MLQ4</accession>
<dbReference type="PANTHER" id="PTHR32085">
    <property type="entry name" value="PROTEIN CSF1"/>
    <property type="match status" value="1"/>
</dbReference>
<feature type="compositionally biased region" description="Basic and acidic residues" evidence="1">
    <location>
        <begin position="1148"/>
        <end position="1158"/>
    </location>
</feature>
<dbReference type="PANTHER" id="PTHR32085:SF3">
    <property type="entry name" value="PROTEIN CSF1"/>
    <property type="match status" value="1"/>
</dbReference>
<feature type="region of interest" description="Disordered" evidence="1">
    <location>
        <begin position="1054"/>
        <end position="1105"/>
    </location>
</feature>
<comment type="caution">
    <text evidence="2">The sequence shown here is derived from an EMBL/GenBank/DDBJ whole genome shotgun (WGS) entry which is preliminary data.</text>
</comment>
<dbReference type="EMBL" id="JAAAHW010000082">
    <property type="protein sequence ID" value="KAG0006635.1"/>
    <property type="molecule type" value="Genomic_DNA"/>
</dbReference>
<organism evidence="2 3">
    <name type="scientific">Modicella reniformis</name>
    <dbReference type="NCBI Taxonomy" id="1440133"/>
    <lineage>
        <taxon>Eukaryota</taxon>
        <taxon>Fungi</taxon>
        <taxon>Fungi incertae sedis</taxon>
        <taxon>Mucoromycota</taxon>
        <taxon>Mortierellomycotina</taxon>
        <taxon>Mortierellomycetes</taxon>
        <taxon>Mortierellales</taxon>
        <taxon>Mortierellaceae</taxon>
        <taxon>Modicella</taxon>
    </lineage>
</organism>
<evidence type="ECO:0000313" key="2">
    <source>
        <dbReference type="EMBL" id="KAG0006635.1"/>
    </source>
</evidence>
<feature type="compositionally biased region" description="Polar residues" evidence="1">
    <location>
        <begin position="1084"/>
        <end position="1100"/>
    </location>
</feature>
<dbReference type="InterPro" id="IPR029636">
    <property type="entry name" value="Csf1"/>
</dbReference>
<dbReference type="OrthoDB" id="10051416at2759"/>
<feature type="region of interest" description="Disordered" evidence="1">
    <location>
        <begin position="269"/>
        <end position="288"/>
    </location>
</feature>
<dbReference type="GO" id="GO:0006113">
    <property type="term" value="P:fermentation"/>
    <property type="evidence" value="ECO:0007669"/>
    <property type="project" value="InterPro"/>
</dbReference>
<evidence type="ECO:0000313" key="3">
    <source>
        <dbReference type="Proteomes" id="UP000749646"/>
    </source>
</evidence>
<dbReference type="Proteomes" id="UP000749646">
    <property type="component" value="Unassembled WGS sequence"/>
</dbReference>
<feature type="region of interest" description="Disordered" evidence="1">
    <location>
        <begin position="1008"/>
        <end position="1027"/>
    </location>
</feature>
<proteinExistence type="predicted"/>
<dbReference type="GO" id="GO:0016020">
    <property type="term" value="C:membrane"/>
    <property type="evidence" value="ECO:0007669"/>
    <property type="project" value="InterPro"/>
</dbReference>
<dbReference type="AlphaFoldDB" id="A0A9P6MLQ4"/>
<feature type="region of interest" description="Disordered" evidence="1">
    <location>
        <begin position="1147"/>
        <end position="1193"/>
    </location>
</feature>
<sequence>EDIRARKLRLAYITIKLFVQNFSPDASDKDRFAKSSVSSFYVSFVKIHALMQPQSVSRMIGLYAYYTSELERRKELKASDMAKLADNTKRIIKSLDVDVPAYKDNTRSMLEATEIFLKIDDVAVAIPLDRREDIMDSSERQVEAFLVSATSIDILTKSGETSSGTLSHLCAQFVQKFDQSKDDHFRSRSHPKMNRMSFPNISCQVESTKDSPGHQRITSKASVSGFELDIDPNVVRYLNTLADVYDNSKGLVSSLSVEQAAAAAVPTSKADGFSSMNTNKNEDPAPQTSSNVIWKIENTFECSRSVCRFYPKSYVAKLPKTSKYMMDSENLVGAEVSGVDRFIIPGLSLWTKLHIPLGDDLVQLQAAGPPRVHAEINIHSCENTFYPSLVPFFQDIVTGLKIGIRRQPQYAEMDVIVPPTSTSSAAGGVDELALTGSSSAPDGLNKRQAMVVSCYLFIEKTKIEFNCQPMAKVMSTLTFEQGNILISYNSDRSGNSSTTITGTFEGASSVTHHMFSQDKGFRLTTKGMIFNAVAETKRQAVNKKTLSVTADFRQITVDFDLRQAETLVQMKMIWMDQANYLIRDGLTMSRSTSSTQGFEAAFVSQSSATGTTSGSTTTGTSATASSAALMSGKRESSFLGYNVFVVARLQQMRIIGDLGSQVGKMDFQLDEVRLRTKLRPFHPRSASVSIGPLNIRFPPTDRSWLEGYVLMEGVTLETLSKVNRHPSFPCSIMEIVLQTGRMTSMLSYDDKQFFIMAVEPARLVMQDHWDGPDLDREVTQAVIAHLRGLRLLAGAKTVPVFKDLMSRLTDTIGQKASAAKEGLKRPLLSAASLQPNSALQAVWNTRGQVQVSVGDLNLSFFPYLLSDKECTHASIQGVKLKLDRNILYSVGEKPVIHRLTTIALGLLSLHKYTLQVVDQNVVKLFTLEQWFDRVRNPNPTTIAKLPATSQLMESWQVHESLVIEHISKTQFAGLIDIATDYRLFRGVEKNFQRFLEELRIRDFKGARNPAEDHVHDPSALDGSGEPAVDVDTSAAAAATAVNVSANRMSGTTDMVAEHQDSKSTLSSGKERKGSVPSLQVAAQGPTTDTQAELVSTASPSSPLPMANIDAATLATTNGTKQVPGTSSAVSGLSPLSLLSSISPSVASKDVDIGSKGDSSDPSSLVTGQRNRAEPGSGSTEGQQATGTDGSGDSQLTFRAREQIVFKPALDVLPNTPLPLGQLGFKKEDIPPIVHVVTTALETGLLTVAEVHAKKIELSGLHDLWEGRVIMDDEEGDL</sequence>
<name>A0A9P6MLQ4_9FUNG</name>
<gene>
    <name evidence="2" type="ORF">BGZ65_005759</name>
</gene>
<feature type="non-terminal residue" evidence="2">
    <location>
        <position position="1"/>
    </location>
</feature>
<reference evidence="2" key="1">
    <citation type="journal article" date="2020" name="Fungal Divers.">
        <title>Resolving the Mortierellaceae phylogeny through synthesis of multi-gene phylogenetics and phylogenomics.</title>
        <authorList>
            <person name="Vandepol N."/>
            <person name="Liber J."/>
            <person name="Desiro A."/>
            <person name="Na H."/>
            <person name="Kennedy M."/>
            <person name="Barry K."/>
            <person name="Grigoriev I.V."/>
            <person name="Miller A.N."/>
            <person name="O'Donnell K."/>
            <person name="Stajich J.E."/>
            <person name="Bonito G."/>
        </authorList>
    </citation>
    <scope>NUCLEOTIDE SEQUENCE</scope>
    <source>
        <strain evidence="2">MES-2147</strain>
    </source>
</reference>
<evidence type="ECO:0000256" key="1">
    <source>
        <dbReference type="SAM" id="MobiDB-lite"/>
    </source>
</evidence>
<feature type="compositionally biased region" description="Polar residues" evidence="1">
    <location>
        <begin position="1176"/>
        <end position="1193"/>
    </location>
</feature>
<keyword evidence="3" id="KW-1185">Reference proteome</keyword>
<feature type="compositionally biased region" description="Polar residues" evidence="1">
    <location>
        <begin position="1159"/>
        <end position="1169"/>
    </location>
</feature>
<feature type="compositionally biased region" description="Basic and acidic residues" evidence="1">
    <location>
        <begin position="1008"/>
        <end position="1018"/>
    </location>
</feature>
<protein>
    <submittedName>
        <fullName evidence="2">Uncharacterized protein</fullName>
    </submittedName>
</protein>